<protein>
    <recommendedName>
        <fullName evidence="3">Immunity protein 30</fullName>
    </recommendedName>
</protein>
<organism evidence="1 2">
    <name type="scientific">Flavobacterium jumunjinense</name>
    <dbReference type="NCBI Taxonomy" id="998845"/>
    <lineage>
        <taxon>Bacteria</taxon>
        <taxon>Pseudomonadati</taxon>
        <taxon>Bacteroidota</taxon>
        <taxon>Flavobacteriia</taxon>
        <taxon>Flavobacteriales</taxon>
        <taxon>Flavobacteriaceae</taxon>
        <taxon>Flavobacterium</taxon>
    </lineage>
</organism>
<accession>A0ABV5GQ85</accession>
<dbReference type="Proteomes" id="UP001589607">
    <property type="component" value="Unassembled WGS sequence"/>
</dbReference>
<sequence>MDLAVILSQINNFRVHSEIKDYNISDFFDAVMEKIDKLKKLNHSEKEQLLDTLFAFLNNHNPELEEDFSFIHLIESIDKPNYTIYSKKLLENNIKRPSLTSVLLLNRYINSLHGKAWGKAVVVVRKVVENIKKTTFMTEDTLNYCEYQIK</sequence>
<comment type="caution">
    <text evidence="1">The sequence shown here is derived from an EMBL/GenBank/DDBJ whole genome shotgun (WGS) entry which is preliminary data.</text>
</comment>
<evidence type="ECO:0000313" key="1">
    <source>
        <dbReference type="EMBL" id="MFB9097156.1"/>
    </source>
</evidence>
<reference evidence="1 2" key="1">
    <citation type="submission" date="2024-09" db="EMBL/GenBank/DDBJ databases">
        <authorList>
            <person name="Sun Q."/>
            <person name="Mori K."/>
        </authorList>
    </citation>
    <scope>NUCLEOTIDE SEQUENCE [LARGE SCALE GENOMIC DNA]</scope>
    <source>
        <strain evidence="1 2">CECT 7955</strain>
    </source>
</reference>
<dbReference type="RefSeq" id="WP_236454259.1">
    <property type="nucleotide sequence ID" value="NZ_CBCSGE010000033.1"/>
</dbReference>
<evidence type="ECO:0000313" key="2">
    <source>
        <dbReference type="Proteomes" id="UP001589607"/>
    </source>
</evidence>
<dbReference type="EMBL" id="JBHMEY010000038">
    <property type="protein sequence ID" value="MFB9097156.1"/>
    <property type="molecule type" value="Genomic_DNA"/>
</dbReference>
<name>A0ABV5GQ85_9FLAO</name>
<proteinExistence type="predicted"/>
<keyword evidence="2" id="KW-1185">Reference proteome</keyword>
<gene>
    <name evidence="1" type="ORF">ACFFVF_11555</name>
</gene>
<evidence type="ECO:0008006" key="3">
    <source>
        <dbReference type="Google" id="ProtNLM"/>
    </source>
</evidence>